<dbReference type="Gramene" id="TKW15161">
    <property type="protein sequence ID" value="TKW15161"/>
    <property type="gene ID" value="SEVIR_5G218500v2"/>
</dbReference>
<proteinExistence type="predicted"/>
<accession>A0A4U6UG82</accession>
<sequence>MAFLSSLCPGELLHQSDGDLIGNPFPWRFGLTILATIEIQACNSSMQLLLMWETERRASPLNGAARMERLPWVFSGLCGLSHESHKLLQQTACGLAAPTIALIVKKSLRLKQVGCGCPQPAPPAPLVQVPKCNAIFIDDTEMSYYLHLSIVVR</sequence>
<protein>
    <submittedName>
        <fullName evidence="1">Uncharacterized protein</fullName>
    </submittedName>
</protein>
<organism evidence="1 2">
    <name type="scientific">Setaria viridis</name>
    <name type="common">Green bristlegrass</name>
    <name type="synonym">Setaria italica subsp. viridis</name>
    <dbReference type="NCBI Taxonomy" id="4556"/>
    <lineage>
        <taxon>Eukaryota</taxon>
        <taxon>Viridiplantae</taxon>
        <taxon>Streptophyta</taxon>
        <taxon>Embryophyta</taxon>
        <taxon>Tracheophyta</taxon>
        <taxon>Spermatophyta</taxon>
        <taxon>Magnoliopsida</taxon>
        <taxon>Liliopsida</taxon>
        <taxon>Poales</taxon>
        <taxon>Poaceae</taxon>
        <taxon>PACMAD clade</taxon>
        <taxon>Panicoideae</taxon>
        <taxon>Panicodae</taxon>
        <taxon>Paniceae</taxon>
        <taxon>Cenchrinae</taxon>
        <taxon>Setaria</taxon>
    </lineage>
</organism>
<evidence type="ECO:0000313" key="2">
    <source>
        <dbReference type="Proteomes" id="UP000298652"/>
    </source>
</evidence>
<gene>
    <name evidence="1" type="ORF">SEVIR_5G218500v2</name>
</gene>
<name>A0A4U6UG82_SETVI</name>
<dbReference type="EMBL" id="CM016556">
    <property type="protein sequence ID" value="TKW15161.1"/>
    <property type="molecule type" value="Genomic_DNA"/>
</dbReference>
<dbReference type="AlphaFoldDB" id="A0A4U6UG82"/>
<keyword evidence="2" id="KW-1185">Reference proteome</keyword>
<reference evidence="1" key="1">
    <citation type="submission" date="2019-03" db="EMBL/GenBank/DDBJ databases">
        <title>WGS assembly of Setaria viridis.</title>
        <authorList>
            <person name="Huang P."/>
            <person name="Jenkins J."/>
            <person name="Grimwood J."/>
            <person name="Barry K."/>
            <person name="Healey A."/>
            <person name="Mamidi S."/>
            <person name="Sreedasyam A."/>
            <person name="Shu S."/>
            <person name="Feldman M."/>
            <person name="Wu J."/>
            <person name="Yu Y."/>
            <person name="Chen C."/>
            <person name="Johnson J."/>
            <person name="Rokhsar D."/>
            <person name="Baxter I."/>
            <person name="Schmutz J."/>
            <person name="Brutnell T."/>
            <person name="Kellogg E."/>
        </authorList>
    </citation>
    <scope>NUCLEOTIDE SEQUENCE [LARGE SCALE GENOMIC DNA]</scope>
</reference>
<evidence type="ECO:0000313" key="1">
    <source>
        <dbReference type="EMBL" id="TKW15161.1"/>
    </source>
</evidence>
<dbReference type="Proteomes" id="UP000298652">
    <property type="component" value="Chromosome 5"/>
</dbReference>